<evidence type="ECO:0000256" key="6">
    <source>
        <dbReference type="HAMAP-Rule" id="MF_01872"/>
    </source>
</evidence>
<dbReference type="SUPFAM" id="SSF53335">
    <property type="entry name" value="S-adenosyl-L-methionine-dependent methyltransferases"/>
    <property type="match status" value="1"/>
</dbReference>
<evidence type="ECO:0000259" key="7">
    <source>
        <dbReference type="Pfam" id="PF05175"/>
    </source>
</evidence>
<evidence type="ECO:0000313" key="9">
    <source>
        <dbReference type="Proteomes" id="UP001203423"/>
    </source>
</evidence>
<evidence type="ECO:0000256" key="4">
    <source>
        <dbReference type="ARBA" id="ARBA00022691"/>
    </source>
</evidence>
<dbReference type="HAMAP" id="MF_01872">
    <property type="entry name" value="tRNA_methyltr_YfiC"/>
    <property type="match status" value="1"/>
</dbReference>
<comment type="function">
    <text evidence="6">Specifically methylates the adenine in position 37 of tRNA(1)(Val) (anticodon cmo5UAC).</text>
</comment>
<protein>
    <recommendedName>
        <fullName evidence="6">tRNA1(Val) (adenine(37)-N6)-methyltransferase</fullName>
        <ecNumber evidence="6">2.1.1.223</ecNumber>
    </recommendedName>
    <alternativeName>
        <fullName evidence="6">tRNA m6A37 methyltransferase</fullName>
    </alternativeName>
</protein>
<evidence type="ECO:0000256" key="3">
    <source>
        <dbReference type="ARBA" id="ARBA00022679"/>
    </source>
</evidence>
<comment type="similarity">
    <text evidence="6">Belongs to the methyltransferase superfamily. tRNA (adenine-N(6)-)-methyltransferase family.</text>
</comment>
<organism evidence="8 9">
    <name type="scientific">Shewanella surugensis</name>
    <dbReference type="NCBI Taxonomy" id="212020"/>
    <lineage>
        <taxon>Bacteria</taxon>
        <taxon>Pseudomonadati</taxon>
        <taxon>Pseudomonadota</taxon>
        <taxon>Gammaproteobacteria</taxon>
        <taxon>Alteromonadales</taxon>
        <taxon>Shewanellaceae</taxon>
        <taxon>Shewanella</taxon>
    </lineage>
</organism>
<sequence length="253" mass="27850">MPFTFKQFHIDDSHCGMPVSTDGVLLGAWAKLTQARTVLDIGAGSGLLSLMAAQRSQAYITAIELDDDAIKACQHNFNASLWSERLMAHHCAIQDFIADPLSFEHIICNPPYFTNGPQALSASRSAARHTDTLNFDELLSAIKKLLSQTGTASLILPSVSLQSFLTLLPRHQLNLQQIVDVASVEGKSVNRHLISLNHVPSKLDSLKAADQIDAAETVDALSSPRHSHLDIRTKTGQYTNMMRELTEDFYLKL</sequence>
<feature type="domain" description="Methyltransferase small" evidence="7">
    <location>
        <begin position="34"/>
        <end position="116"/>
    </location>
</feature>
<dbReference type="PROSITE" id="PS00092">
    <property type="entry name" value="N6_MTASE"/>
    <property type="match status" value="1"/>
</dbReference>
<dbReference type="GO" id="GO:0008168">
    <property type="term" value="F:methyltransferase activity"/>
    <property type="evidence" value="ECO:0007669"/>
    <property type="project" value="UniProtKB-KW"/>
</dbReference>
<dbReference type="InterPro" id="IPR022882">
    <property type="entry name" value="tRNA_adenine-N6_MeTrfase"/>
</dbReference>
<dbReference type="InterPro" id="IPR050210">
    <property type="entry name" value="tRNA_Adenine-N(6)_MTase"/>
</dbReference>
<dbReference type="InterPro" id="IPR007848">
    <property type="entry name" value="Small_mtfrase_dom"/>
</dbReference>
<comment type="caution">
    <text evidence="8">The sequence shown here is derived from an EMBL/GenBank/DDBJ whole genome shotgun (WGS) entry which is preliminary data.</text>
</comment>
<comment type="catalytic activity">
    <reaction evidence="6">
        <text>adenosine(37) in tRNA1(Val) + S-adenosyl-L-methionine = N(6)-methyladenosine(37) in tRNA1(Val) + S-adenosyl-L-homocysteine + H(+)</text>
        <dbReference type="Rhea" id="RHEA:43160"/>
        <dbReference type="Rhea" id="RHEA-COMP:10369"/>
        <dbReference type="Rhea" id="RHEA-COMP:10370"/>
        <dbReference type="ChEBI" id="CHEBI:15378"/>
        <dbReference type="ChEBI" id="CHEBI:57856"/>
        <dbReference type="ChEBI" id="CHEBI:59789"/>
        <dbReference type="ChEBI" id="CHEBI:74411"/>
        <dbReference type="ChEBI" id="CHEBI:74449"/>
        <dbReference type="EC" id="2.1.1.223"/>
    </reaction>
</comment>
<evidence type="ECO:0000256" key="1">
    <source>
        <dbReference type="ARBA" id="ARBA00022490"/>
    </source>
</evidence>
<proteinExistence type="inferred from homology"/>
<keyword evidence="9" id="KW-1185">Reference proteome</keyword>
<dbReference type="EMBL" id="JAKIKS010000158">
    <property type="protein sequence ID" value="MCL1127423.1"/>
    <property type="molecule type" value="Genomic_DNA"/>
</dbReference>
<dbReference type="GO" id="GO:0032259">
    <property type="term" value="P:methylation"/>
    <property type="evidence" value="ECO:0007669"/>
    <property type="project" value="UniProtKB-KW"/>
</dbReference>
<keyword evidence="4 6" id="KW-0949">S-adenosyl-L-methionine</keyword>
<dbReference type="PROSITE" id="PS01131">
    <property type="entry name" value="RRNA_A_DIMETH"/>
    <property type="match status" value="1"/>
</dbReference>
<keyword evidence="2 6" id="KW-0489">Methyltransferase</keyword>
<keyword evidence="1 6" id="KW-0963">Cytoplasm</keyword>
<dbReference type="InterPro" id="IPR020596">
    <property type="entry name" value="rRNA_Ade_Mease_Trfase_CS"/>
</dbReference>
<dbReference type="PANTHER" id="PTHR47739:SF1">
    <property type="entry name" value="TRNA1(VAL) (ADENINE(37)-N6)-METHYLTRANSFERASE"/>
    <property type="match status" value="1"/>
</dbReference>
<evidence type="ECO:0000313" key="8">
    <source>
        <dbReference type="EMBL" id="MCL1127423.1"/>
    </source>
</evidence>
<dbReference type="EC" id="2.1.1.223" evidence="6"/>
<reference evidence="8 9" key="1">
    <citation type="submission" date="2022-01" db="EMBL/GenBank/DDBJ databases">
        <title>Whole genome-based taxonomy of the Shewanellaceae.</title>
        <authorList>
            <person name="Martin-Rodriguez A.J."/>
        </authorList>
    </citation>
    <scope>NUCLEOTIDE SEQUENCE [LARGE SCALE GENOMIC DNA]</scope>
    <source>
        <strain evidence="8 9">DSM 17177</strain>
    </source>
</reference>
<dbReference type="CDD" id="cd02440">
    <property type="entry name" value="AdoMet_MTases"/>
    <property type="match status" value="1"/>
</dbReference>
<dbReference type="InterPro" id="IPR029063">
    <property type="entry name" value="SAM-dependent_MTases_sf"/>
</dbReference>
<name>A0ABT0LI87_9GAMM</name>
<dbReference type="PANTHER" id="PTHR47739">
    <property type="entry name" value="TRNA1(VAL) (ADENINE(37)-N6)-METHYLTRANSFERASE"/>
    <property type="match status" value="1"/>
</dbReference>
<dbReference type="Proteomes" id="UP001203423">
    <property type="component" value="Unassembled WGS sequence"/>
</dbReference>
<dbReference type="RefSeq" id="WP_248942861.1">
    <property type="nucleotide sequence ID" value="NZ_JAKIKS010000158.1"/>
</dbReference>
<dbReference type="Pfam" id="PF05175">
    <property type="entry name" value="MTS"/>
    <property type="match status" value="1"/>
</dbReference>
<accession>A0ABT0LI87</accession>
<keyword evidence="5 6" id="KW-0819">tRNA processing</keyword>
<keyword evidence="3 6" id="KW-0808">Transferase</keyword>
<dbReference type="InterPro" id="IPR002052">
    <property type="entry name" value="DNA_methylase_N6_adenine_CS"/>
</dbReference>
<evidence type="ECO:0000256" key="5">
    <source>
        <dbReference type="ARBA" id="ARBA00022694"/>
    </source>
</evidence>
<comment type="subcellular location">
    <subcellularLocation>
        <location evidence="6">Cytoplasm</location>
    </subcellularLocation>
</comment>
<evidence type="ECO:0000256" key="2">
    <source>
        <dbReference type="ARBA" id="ARBA00022603"/>
    </source>
</evidence>
<dbReference type="Gene3D" id="3.40.50.150">
    <property type="entry name" value="Vaccinia Virus protein VP39"/>
    <property type="match status" value="1"/>
</dbReference>
<gene>
    <name evidence="8" type="ORF">L2764_23850</name>
</gene>